<evidence type="ECO:0000313" key="5">
    <source>
        <dbReference type="Proteomes" id="UP000261174"/>
    </source>
</evidence>
<dbReference type="OrthoDB" id="9811413at2"/>
<feature type="binding site" evidence="3">
    <location>
        <position position="136"/>
    </location>
    <ligand>
        <name>a divalent metal cation</name>
        <dbReference type="ChEBI" id="CHEBI:60240"/>
    </ligand>
</feature>
<reference evidence="4 5" key="1">
    <citation type="submission" date="2018-08" db="EMBL/GenBank/DDBJ databases">
        <title>Chitinophaga sp. K20C18050901, a novel bacterium isolated from forest soil.</title>
        <authorList>
            <person name="Wang C."/>
        </authorList>
    </citation>
    <scope>NUCLEOTIDE SEQUENCE [LARGE SCALE GENOMIC DNA]</scope>
    <source>
        <strain evidence="4 5">K20C18050901</strain>
    </source>
</reference>
<comment type="caution">
    <text evidence="4">The sequence shown here is derived from an EMBL/GenBank/DDBJ whole genome shotgun (WGS) entry which is preliminary data.</text>
</comment>
<dbReference type="PANTHER" id="PTHR37302:SF3">
    <property type="entry name" value="DAMAGE-INDUCIBLE PROTEIN DINB"/>
    <property type="match status" value="1"/>
</dbReference>
<keyword evidence="5" id="KW-1185">Reference proteome</keyword>
<dbReference type="InterPro" id="IPR034660">
    <property type="entry name" value="DinB/YfiT-like"/>
</dbReference>
<dbReference type="RefSeq" id="WP_116857144.1">
    <property type="nucleotide sequence ID" value="NZ_QTJV01000016.1"/>
</dbReference>
<evidence type="ECO:0000256" key="1">
    <source>
        <dbReference type="ARBA" id="ARBA00008635"/>
    </source>
</evidence>
<comment type="similarity">
    <text evidence="1">Belongs to the DinB family.</text>
</comment>
<keyword evidence="2 3" id="KW-0479">Metal-binding</keyword>
<dbReference type="SUPFAM" id="SSF109854">
    <property type="entry name" value="DinB/YfiT-like putative metalloenzymes"/>
    <property type="match status" value="1"/>
</dbReference>
<dbReference type="Pfam" id="PF05163">
    <property type="entry name" value="DinB"/>
    <property type="match status" value="1"/>
</dbReference>
<dbReference type="InterPro" id="IPR007837">
    <property type="entry name" value="DinB"/>
</dbReference>
<evidence type="ECO:0000313" key="4">
    <source>
        <dbReference type="EMBL" id="RFM31110.1"/>
    </source>
</evidence>
<sequence length="163" mass="18669">MNKTYFLQLADYNVWANAKAISWLQQISDAQWEQDLTSSFRSIRQTVLHIASAEKIWIDFWTKAAEPAFISGTFNGSKQELIATWEQASAGMRAFLSTYPEEALMDPVLFKYPRGGEAQLPFMQTFAHIMNHSTYHRGQLVTLLRQVGFTGMSSIDLATFYRQ</sequence>
<feature type="binding site" evidence="3">
    <location>
        <position position="132"/>
    </location>
    <ligand>
        <name>a divalent metal cation</name>
        <dbReference type="ChEBI" id="CHEBI:60240"/>
    </ligand>
</feature>
<dbReference type="EMBL" id="QTJV01000016">
    <property type="protein sequence ID" value="RFM31110.1"/>
    <property type="molecule type" value="Genomic_DNA"/>
</dbReference>
<feature type="binding site" evidence="3">
    <location>
        <position position="49"/>
    </location>
    <ligand>
        <name>a divalent metal cation</name>
        <dbReference type="ChEBI" id="CHEBI:60240"/>
    </ligand>
</feature>
<organism evidence="4 5">
    <name type="scientific">Chitinophaga silvisoli</name>
    <dbReference type="NCBI Taxonomy" id="2291814"/>
    <lineage>
        <taxon>Bacteria</taxon>
        <taxon>Pseudomonadati</taxon>
        <taxon>Bacteroidota</taxon>
        <taxon>Chitinophagia</taxon>
        <taxon>Chitinophagales</taxon>
        <taxon>Chitinophagaceae</taxon>
        <taxon>Chitinophaga</taxon>
    </lineage>
</organism>
<dbReference type="AlphaFoldDB" id="A0A3E1NT69"/>
<dbReference type="GO" id="GO:0046872">
    <property type="term" value="F:metal ion binding"/>
    <property type="evidence" value="ECO:0007669"/>
    <property type="project" value="UniProtKB-KW"/>
</dbReference>
<name>A0A3E1NT69_9BACT</name>
<proteinExistence type="inferred from homology"/>
<dbReference type="Proteomes" id="UP000261174">
    <property type="component" value="Unassembled WGS sequence"/>
</dbReference>
<dbReference type="Gene3D" id="1.20.120.450">
    <property type="entry name" value="dinb family like domain"/>
    <property type="match status" value="1"/>
</dbReference>
<dbReference type="PANTHER" id="PTHR37302">
    <property type="entry name" value="SLR1116 PROTEIN"/>
    <property type="match status" value="1"/>
</dbReference>
<gene>
    <name evidence="4" type="ORF">DXN04_30175</name>
</gene>
<accession>A0A3E1NT69</accession>
<protein>
    <submittedName>
        <fullName evidence="4">DUF1572 domain-containing protein</fullName>
    </submittedName>
</protein>
<evidence type="ECO:0000256" key="3">
    <source>
        <dbReference type="PIRSR" id="PIRSR607837-1"/>
    </source>
</evidence>
<evidence type="ECO:0000256" key="2">
    <source>
        <dbReference type="ARBA" id="ARBA00022723"/>
    </source>
</evidence>